<dbReference type="InterPro" id="IPR002753">
    <property type="entry name" value="UPF0058"/>
</dbReference>
<dbReference type="OrthoDB" id="321773at2157"/>
<dbReference type="EMBL" id="WUUS01000007">
    <property type="protein sequence ID" value="MXR42139.1"/>
    <property type="molecule type" value="Genomic_DNA"/>
</dbReference>
<dbReference type="AlphaFoldDB" id="A0A6B0T6M1"/>
<dbReference type="SUPFAM" id="SSF140371">
    <property type="entry name" value="Vng1086c-like"/>
    <property type="match status" value="1"/>
</dbReference>
<evidence type="ECO:0000256" key="1">
    <source>
        <dbReference type="SAM" id="MobiDB-lite"/>
    </source>
</evidence>
<accession>A0A6B0T6M1</accession>
<proteinExistence type="predicted"/>
<dbReference type="RefSeq" id="WP_159667831.1">
    <property type="nucleotide sequence ID" value="NZ_WUUS01000007.1"/>
</dbReference>
<reference evidence="2 3" key="1">
    <citation type="submission" date="2019-12" db="EMBL/GenBank/DDBJ databases">
        <title>Isolation and characterization of three novel carbon monoxide-oxidizing members of Halobacteria from salione crusts and soils.</title>
        <authorList>
            <person name="Myers M.R."/>
            <person name="King G.M."/>
        </authorList>
    </citation>
    <scope>NUCLEOTIDE SEQUENCE [LARGE SCALE GENOMIC DNA]</scope>
    <source>
        <strain evidence="2 3">WSA2</strain>
    </source>
</reference>
<dbReference type="InterPro" id="IPR036519">
    <property type="entry name" value="UPF0058_sf"/>
</dbReference>
<protein>
    <submittedName>
        <fullName evidence="2">Metal-binding protein</fullName>
    </submittedName>
</protein>
<comment type="caution">
    <text evidence="2">The sequence shown here is derived from an EMBL/GenBank/DDBJ whole genome shotgun (WGS) entry which is preliminary data.</text>
</comment>
<dbReference type="Pfam" id="PF01893">
    <property type="entry name" value="UPF0058"/>
    <property type="match status" value="1"/>
</dbReference>
<evidence type="ECO:0000313" key="2">
    <source>
        <dbReference type="EMBL" id="MXR42139.1"/>
    </source>
</evidence>
<sequence>MRKNELVHLHALLRIAAGYLSTRGELPDDALQAYESLGVTPMSMRADREDHEAAVLALATALAATTGGSDDGAEESGGVPNAAPSEASTRAIEESPPGSSPE</sequence>
<dbReference type="Proteomes" id="UP000437065">
    <property type="component" value="Unassembled WGS sequence"/>
</dbReference>
<feature type="region of interest" description="Disordered" evidence="1">
    <location>
        <begin position="66"/>
        <end position="102"/>
    </location>
</feature>
<evidence type="ECO:0000313" key="3">
    <source>
        <dbReference type="Proteomes" id="UP000437065"/>
    </source>
</evidence>
<organism evidence="2 3">
    <name type="scientific">Halobaculum saliterrae</name>
    <dbReference type="NCBI Taxonomy" id="2073113"/>
    <lineage>
        <taxon>Archaea</taxon>
        <taxon>Methanobacteriati</taxon>
        <taxon>Methanobacteriota</taxon>
        <taxon>Stenosarchaea group</taxon>
        <taxon>Halobacteria</taxon>
        <taxon>Halobacteriales</taxon>
        <taxon>Haloferacaceae</taxon>
        <taxon>Halobaculum</taxon>
    </lineage>
</organism>
<dbReference type="Gene3D" id="1.20.1270.110">
    <property type="entry name" value="Uncharacterised protein family UPF0058"/>
    <property type="match status" value="1"/>
</dbReference>
<name>A0A6B0T6M1_9EURY</name>
<keyword evidence="3" id="KW-1185">Reference proteome</keyword>
<gene>
    <name evidence="2" type="ORF">GRX01_12420</name>
</gene>